<accession>A0A3D9L1J1</accession>
<organism evidence="1 2">
    <name type="scientific">Marinoscillum furvescens DSM 4134</name>
    <dbReference type="NCBI Taxonomy" id="1122208"/>
    <lineage>
        <taxon>Bacteria</taxon>
        <taxon>Pseudomonadati</taxon>
        <taxon>Bacteroidota</taxon>
        <taxon>Cytophagia</taxon>
        <taxon>Cytophagales</taxon>
        <taxon>Reichenbachiellaceae</taxon>
        <taxon>Marinoscillum</taxon>
    </lineage>
</organism>
<evidence type="ECO:0000313" key="2">
    <source>
        <dbReference type="Proteomes" id="UP000256779"/>
    </source>
</evidence>
<dbReference type="Proteomes" id="UP000256779">
    <property type="component" value="Unassembled WGS sequence"/>
</dbReference>
<reference evidence="1 2" key="1">
    <citation type="submission" date="2018-07" db="EMBL/GenBank/DDBJ databases">
        <title>Genomic Encyclopedia of Type Strains, Phase IV (KMG-IV): sequencing the most valuable type-strain genomes for metagenomic binning, comparative biology and taxonomic classification.</title>
        <authorList>
            <person name="Goeker M."/>
        </authorList>
    </citation>
    <scope>NUCLEOTIDE SEQUENCE [LARGE SCALE GENOMIC DNA]</scope>
    <source>
        <strain evidence="1 2">DSM 4134</strain>
    </source>
</reference>
<evidence type="ECO:0000313" key="1">
    <source>
        <dbReference type="EMBL" id="RED96967.1"/>
    </source>
</evidence>
<dbReference type="AlphaFoldDB" id="A0A3D9L1J1"/>
<keyword evidence="2" id="KW-1185">Reference proteome</keyword>
<sequence length="38" mass="4000">MKPFGAAPRYTPQKPGSLPGQVYAAITKSKVKVALQAV</sequence>
<comment type="caution">
    <text evidence="1">The sequence shown here is derived from an EMBL/GenBank/DDBJ whole genome shotgun (WGS) entry which is preliminary data.</text>
</comment>
<dbReference type="EMBL" id="QREG01000013">
    <property type="protein sequence ID" value="RED96967.1"/>
    <property type="molecule type" value="Genomic_DNA"/>
</dbReference>
<protein>
    <submittedName>
        <fullName evidence="1">Uncharacterized protein</fullName>
    </submittedName>
</protein>
<proteinExistence type="predicted"/>
<name>A0A3D9L1J1_MARFU</name>
<gene>
    <name evidence="1" type="ORF">C7460_11315</name>
</gene>